<evidence type="ECO:0000313" key="8">
    <source>
        <dbReference type="Proteomes" id="UP000663860"/>
    </source>
</evidence>
<reference evidence="6" key="1">
    <citation type="submission" date="2021-02" db="EMBL/GenBank/DDBJ databases">
        <authorList>
            <person name="Nowell W R."/>
        </authorList>
    </citation>
    <scope>NUCLEOTIDE SEQUENCE</scope>
</reference>
<feature type="compositionally biased region" description="Polar residues" evidence="4">
    <location>
        <begin position="1001"/>
        <end position="1020"/>
    </location>
</feature>
<feature type="region of interest" description="Disordered" evidence="4">
    <location>
        <begin position="560"/>
        <end position="615"/>
    </location>
</feature>
<evidence type="ECO:0000256" key="4">
    <source>
        <dbReference type="SAM" id="MobiDB-lite"/>
    </source>
</evidence>
<evidence type="ECO:0000256" key="3">
    <source>
        <dbReference type="ARBA" id="ARBA00061655"/>
    </source>
</evidence>
<comment type="caution">
    <text evidence="6">The sequence shown here is derived from an EMBL/GenBank/DDBJ whole genome shotgun (WGS) entry which is preliminary data.</text>
</comment>
<accession>A0A813V3B2</accession>
<evidence type="ECO:0000256" key="2">
    <source>
        <dbReference type="ARBA" id="ARBA00023054"/>
    </source>
</evidence>
<feature type="compositionally biased region" description="Basic and acidic residues" evidence="4">
    <location>
        <begin position="24"/>
        <end position="49"/>
    </location>
</feature>
<dbReference type="PANTHER" id="PTHR23167:SF88">
    <property type="entry name" value="CALPONIN-HOMOLOGY (CH) DOMAIN-CONTAINING PROTEIN"/>
    <property type="match status" value="1"/>
</dbReference>
<dbReference type="Gene3D" id="1.10.418.10">
    <property type="entry name" value="Calponin-like domain"/>
    <property type="match status" value="1"/>
</dbReference>
<dbReference type="EMBL" id="CAJNOE010000062">
    <property type="protein sequence ID" value="CAF0839188.1"/>
    <property type="molecule type" value="Genomic_DNA"/>
</dbReference>
<evidence type="ECO:0000259" key="5">
    <source>
        <dbReference type="PROSITE" id="PS50021"/>
    </source>
</evidence>
<dbReference type="PROSITE" id="PS50021">
    <property type="entry name" value="CH"/>
    <property type="match status" value="1"/>
</dbReference>
<feature type="compositionally biased region" description="Low complexity" evidence="4">
    <location>
        <begin position="79"/>
        <end position="133"/>
    </location>
</feature>
<keyword evidence="2" id="KW-0175">Coiled coil</keyword>
<dbReference type="Proteomes" id="UP000663868">
    <property type="component" value="Unassembled WGS sequence"/>
</dbReference>
<feature type="region of interest" description="Disordered" evidence="4">
    <location>
        <begin position="721"/>
        <end position="748"/>
    </location>
</feature>
<dbReference type="InterPro" id="IPR001715">
    <property type="entry name" value="CH_dom"/>
</dbReference>
<feature type="domain" description="Calponin-homology (CH)" evidence="5">
    <location>
        <begin position="1081"/>
        <end position="1188"/>
    </location>
</feature>
<feature type="region of interest" description="Disordered" evidence="4">
    <location>
        <begin position="1"/>
        <end position="59"/>
    </location>
</feature>
<evidence type="ECO:0000313" key="6">
    <source>
        <dbReference type="EMBL" id="CAF0839188.1"/>
    </source>
</evidence>
<feature type="compositionally biased region" description="Low complexity" evidence="4">
    <location>
        <begin position="564"/>
        <end position="598"/>
    </location>
</feature>
<name>A0A813V3B2_9BILA</name>
<feature type="region of interest" description="Disordered" evidence="4">
    <location>
        <begin position="1000"/>
        <end position="1070"/>
    </location>
</feature>
<dbReference type="Pfam" id="PF00307">
    <property type="entry name" value="CH"/>
    <property type="match status" value="1"/>
</dbReference>
<feature type="region of interest" description="Disordered" evidence="4">
    <location>
        <begin position="871"/>
        <end position="892"/>
    </location>
</feature>
<dbReference type="SMART" id="SM00033">
    <property type="entry name" value="CH"/>
    <property type="match status" value="1"/>
</dbReference>
<feature type="compositionally biased region" description="Low complexity" evidence="4">
    <location>
        <begin position="1021"/>
        <end position="1068"/>
    </location>
</feature>
<evidence type="ECO:0000256" key="1">
    <source>
        <dbReference type="ARBA" id="ARBA00022553"/>
    </source>
</evidence>
<proteinExistence type="inferred from homology"/>
<sequence length="1200" mass="132388">MDERDGVEYPEQQSQHRQSLVKKNKSEIKQEKKMSKTESRFKSKLESLKKLQHSASTNSAVEKARAFFRSLELKHLGGSSNHEQSSSSTSSRRRVPTTTTTTTTTTNNNNINLSSSGKFPLPSSMSSSSSSSIIDDSHNTMSITTTNDSSFNTKIPADGIATARLIRVINPNYSNSNDMIINRVLNNEQNDHQLPASHLNFQHILMDKNIQLPKQYYNERSQSYSVAMEKHREIQQPKYDSRALSPTSAINANIIYSSHNYPNTPPSNHSNVNNRNISNNQMSSSLYNYRPLVLRRGESPSLMSSSFHEQSPRVVDSVIRPIPSSASSSSMSTWTQSVRRLNTEYTSTINALQQAKESFHGPTDKISKYANLVARGINNLSNNESKKSLGVTFCLTAPITPDSPSLSHTSTNSVQQSKTLPSNMFCKPKIVRPLDLNTFIPSIPSLPKLESISSNFERDNEIDSIANIIKKFNNLNPTSSSLKSSMYMDNNTDLLLSQLNKEQQESLPQIFMFDSVQNKKDQSNISSLTSLTDINPSYSISTPRVHFEPSITTYEIEDIPYESPPSSLTTSSSSTSSSSSPSSSASEDTTSSSSSTSTDENQIYEHTESDNIIQEETTYTIETFYKSSNNHNNHINNINNNNNIIINNNNNNNKVNSSPINQQVVVIRENTTEEQFNLAREKHHHDKILNHEKPTSQRTYTLNETEVPPLTTPLFTYLNSTSKQTAPTSSISEKQQNHHHSIEPSTQITNDFTSYDYHDEDDATIHDVIAVNPHTHSPPSHCLTSSSSSTSTASSASTVLLSNNNINIPVVISDVTKKIATTNGNLVKTNNKSISQLPKRTTNFTTATTTTTTTITEAATATITNAPRLKQPSKIVSPPSKLKPPSTTITKPLKSMITNSTSSVTTTMTTPSIRKPSTITNQSSVITNNTVNKTTQQQSSLSTLAIGKKQNLVNGTNMTESQTPTDSSCSIGKNRVRSMVNQLNAAVSSTRPAAPSIISVKRTTPTCPPTVNSRRPGSTESIINSTPSTTKTTITSPNRPTLQRAMTINNNSSGSPSTSSTTNNNIPSAYKRKTPLIRSTSNVKEGLLRWCQVQVADYPNVSVTNLSSSWSDGLAFCALTHHFFPDAFDFNSLSSTNRKENFELAFRTAEERAGIPRLLDVSDMLIMGNTPDYKCIFTYLNSFLAKVKDIHPITNGIEHN</sequence>
<dbReference type="EMBL" id="CAJOBB010000184">
    <property type="protein sequence ID" value="CAF3600619.1"/>
    <property type="molecule type" value="Genomic_DNA"/>
</dbReference>
<dbReference type="InterPro" id="IPR050540">
    <property type="entry name" value="F-actin_Monoox_Mical"/>
</dbReference>
<protein>
    <recommendedName>
        <fullName evidence="5">Calponin-homology (CH) domain-containing protein</fullName>
    </recommendedName>
</protein>
<organism evidence="6 8">
    <name type="scientific">Adineta steineri</name>
    <dbReference type="NCBI Taxonomy" id="433720"/>
    <lineage>
        <taxon>Eukaryota</taxon>
        <taxon>Metazoa</taxon>
        <taxon>Spiralia</taxon>
        <taxon>Gnathifera</taxon>
        <taxon>Rotifera</taxon>
        <taxon>Eurotatoria</taxon>
        <taxon>Bdelloidea</taxon>
        <taxon>Adinetida</taxon>
        <taxon>Adinetidae</taxon>
        <taxon>Adineta</taxon>
    </lineage>
</organism>
<feature type="region of interest" description="Disordered" evidence="4">
    <location>
        <begin position="77"/>
        <end position="133"/>
    </location>
</feature>
<dbReference type="PANTHER" id="PTHR23167">
    <property type="entry name" value="CALPONIN HOMOLOGY DOMAIN-CONTAINING PROTEIN DDB_G0272472-RELATED"/>
    <property type="match status" value="1"/>
</dbReference>
<dbReference type="FunFam" id="1.10.418.10:FF:000009">
    <property type="entry name" value="smoothelin isoform X2"/>
    <property type="match status" value="1"/>
</dbReference>
<dbReference type="AlphaFoldDB" id="A0A813V3B2"/>
<gene>
    <name evidence="6" type="ORF">IZO911_LOCUS8966</name>
    <name evidence="7" type="ORF">KXQ929_LOCUS5113</name>
</gene>
<dbReference type="SUPFAM" id="SSF47576">
    <property type="entry name" value="Calponin-homology domain, CH-domain"/>
    <property type="match status" value="1"/>
</dbReference>
<dbReference type="InterPro" id="IPR036872">
    <property type="entry name" value="CH_dom_sf"/>
</dbReference>
<feature type="compositionally biased region" description="Polar residues" evidence="4">
    <location>
        <begin position="721"/>
        <end position="734"/>
    </location>
</feature>
<comment type="similarity">
    <text evidence="3">Belongs to the smoothelin family.</text>
</comment>
<keyword evidence="1" id="KW-0597">Phosphoprotein</keyword>
<dbReference type="Proteomes" id="UP000663860">
    <property type="component" value="Unassembled WGS sequence"/>
</dbReference>
<evidence type="ECO:0000313" key="7">
    <source>
        <dbReference type="EMBL" id="CAF3600619.1"/>
    </source>
</evidence>